<dbReference type="Pfam" id="PF04420">
    <property type="entry name" value="CHD5"/>
    <property type="match status" value="1"/>
</dbReference>
<evidence type="ECO:0000256" key="4">
    <source>
        <dbReference type="ARBA" id="ARBA00022824"/>
    </source>
</evidence>
<evidence type="ECO:0000313" key="8">
    <source>
        <dbReference type="EMBL" id="OMJ22479.1"/>
    </source>
</evidence>
<keyword evidence="9" id="KW-1185">Reference proteome</keyword>
<comment type="similarity">
    <text evidence="2">Belongs to the WRB/GET1 family.</text>
</comment>
<dbReference type="Gene3D" id="1.10.287.660">
    <property type="entry name" value="Helix hairpin bin"/>
    <property type="match status" value="1"/>
</dbReference>
<sequence>MFLAAFILFIELLSAIFSHLGFGQISQLLYSIYCTATKNEKFEQRSASVKKIRSLRNEIRLVSSVDEFSKWAKLKRKLDAELKKHETLNSELGIQRSSFEISANVALRALIYLVRFFFLTYYYRTPAFYLPSAWSYPFAYFLSLPASPYGSVSTATWSFVCYRVCSSLISSLNSSFPATVPNPIPQSKSKLN</sequence>
<keyword evidence="3" id="KW-0812">Transmembrane</keyword>
<evidence type="ECO:0000256" key="7">
    <source>
        <dbReference type="SAM" id="SignalP"/>
    </source>
</evidence>
<evidence type="ECO:0000256" key="1">
    <source>
        <dbReference type="ARBA" id="ARBA00004477"/>
    </source>
</evidence>
<feature type="signal peptide" evidence="7">
    <location>
        <begin position="1"/>
        <end position="23"/>
    </location>
</feature>
<comment type="caution">
    <text evidence="8">The sequence shown here is derived from an EMBL/GenBank/DDBJ whole genome shotgun (WGS) entry which is preliminary data.</text>
</comment>
<evidence type="ECO:0000256" key="5">
    <source>
        <dbReference type="ARBA" id="ARBA00022989"/>
    </source>
</evidence>
<evidence type="ECO:0000256" key="2">
    <source>
        <dbReference type="ARBA" id="ARBA00010799"/>
    </source>
</evidence>
<gene>
    <name evidence="8" type="ORF">AYI69_g5374</name>
</gene>
<evidence type="ECO:0000313" key="9">
    <source>
        <dbReference type="Proteomes" id="UP000187429"/>
    </source>
</evidence>
<organism evidence="8 9">
    <name type="scientific">Smittium culicis</name>
    <dbReference type="NCBI Taxonomy" id="133412"/>
    <lineage>
        <taxon>Eukaryota</taxon>
        <taxon>Fungi</taxon>
        <taxon>Fungi incertae sedis</taxon>
        <taxon>Zoopagomycota</taxon>
        <taxon>Kickxellomycotina</taxon>
        <taxon>Harpellomycetes</taxon>
        <taxon>Harpellales</taxon>
        <taxon>Legeriomycetaceae</taxon>
        <taxon>Smittium</taxon>
    </lineage>
</organism>
<accession>A0A1R1Y6G0</accession>
<evidence type="ECO:0000256" key="6">
    <source>
        <dbReference type="ARBA" id="ARBA00023136"/>
    </source>
</evidence>
<keyword evidence="5" id="KW-1133">Transmembrane helix</keyword>
<dbReference type="PANTHER" id="PTHR42650">
    <property type="entry name" value="TAIL-ANCHORED PROTEIN INSERTION RECEPTOR WRB"/>
    <property type="match status" value="1"/>
</dbReference>
<dbReference type="OrthoDB" id="69461at2759"/>
<name>A0A1R1Y6G0_9FUNG</name>
<dbReference type="GO" id="GO:0005789">
    <property type="term" value="C:endoplasmic reticulum membrane"/>
    <property type="evidence" value="ECO:0007669"/>
    <property type="project" value="UniProtKB-SubCell"/>
</dbReference>
<proteinExistence type="inferred from homology"/>
<dbReference type="InterPro" id="IPR029012">
    <property type="entry name" value="Helix_hairpin_bin_sf"/>
</dbReference>
<dbReference type="GO" id="GO:0071816">
    <property type="term" value="P:tail-anchored membrane protein insertion into ER membrane"/>
    <property type="evidence" value="ECO:0007669"/>
    <property type="project" value="InterPro"/>
</dbReference>
<keyword evidence="6" id="KW-0472">Membrane</keyword>
<dbReference type="GO" id="GO:0043529">
    <property type="term" value="C:GET complex"/>
    <property type="evidence" value="ECO:0007669"/>
    <property type="project" value="TreeGrafter"/>
</dbReference>
<dbReference type="GO" id="GO:0043495">
    <property type="term" value="F:protein-membrane adaptor activity"/>
    <property type="evidence" value="ECO:0007669"/>
    <property type="project" value="TreeGrafter"/>
</dbReference>
<keyword evidence="4" id="KW-0256">Endoplasmic reticulum</keyword>
<reference evidence="9" key="1">
    <citation type="submission" date="2017-01" db="EMBL/GenBank/DDBJ databases">
        <authorList>
            <person name="Wang Y."/>
            <person name="White M."/>
            <person name="Kvist S."/>
            <person name="Moncalvo J.-M."/>
        </authorList>
    </citation>
    <scope>NUCLEOTIDE SEQUENCE [LARGE SCALE GENOMIC DNA]</scope>
    <source>
        <strain evidence="9">ID-206-W2</strain>
    </source>
</reference>
<comment type="subcellular location">
    <subcellularLocation>
        <location evidence="1">Endoplasmic reticulum membrane</location>
        <topology evidence="1">Multi-pass membrane protein</topology>
    </subcellularLocation>
</comment>
<dbReference type="AlphaFoldDB" id="A0A1R1Y6G0"/>
<evidence type="ECO:0000256" key="3">
    <source>
        <dbReference type="ARBA" id="ARBA00022692"/>
    </source>
</evidence>
<keyword evidence="7" id="KW-0732">Signal</keyword>
<dbReference type="PANTHER" id="PTHR42650:SF1">
    <property type="entry name" value="GUIDED ENTRY OF TAIL-ANCHORED PROTEINS FACTOR 1"/>
    <property type="match status" value="1"/>
</dbReference>
<dbReference type="EMBL" id="LSSM01002248">
    <property type="protein sequence ID" value="OMJ22479.1"/>
    <property type="molecule type" value="Genomic_DNA"/>
</dbReference>
<dbReference type="InterPro" id="IPR028945">
    <property type="entry name" value="Get1"/>
</dbReference>
<feature type="chain" id="PRO_5012774253" evidence="7">
    <location>
        <begin position="24"/>
        <end position="192"/>
    </location>
</feature>
<protein>
    <submittedName>
        <fullName evidence="8">Protein GET1</fullName>
    </submittedName>
</protein>
<dbReference type="Proteomes" id="UP000187429">
    <property type="component" value="Unassembled WGS sequence"/>
</dbReference>